<keyword evidence="2" id="KW-1185">Reference proteome</keyword>
<comment type="caution">
    <text evidence="1">The sequence shown here is derived from an EMBL/GenBank/DDBJ whole genome shotgun (WGS) entry which is preliminary data.</text>
</comment>
<evidence type="ECO:0000313" key="1">
    <source>
        <dbReference type="EMBL" id="PTQ86699.1"/>
    </source>
</evidence>
<dbReference type="AlphaFoldDB" id="A0A2T5IS88"/>
<evidence type="ECO:0000313" key="2">
    <source>
        <dbReference type="Proteomes" id="UP000244223"/>
    </source>
</evidence>
<organism evidence="1 2">
    <name type="scientific">Agitococcus lubricus</name>
    <dbReference type="NCBI Taxonomy" id="1077255"/>
    <lineage>
        <taxon>Bacteria</taxon>
        <taxon>Pseudomonadati</taxon>
        <taxon>Pseudomonadota</taxon>
        <taxon>Gammaproteobacteria</taxon>
        <taxon>Moraxellales</taxon>
        <taxon>Moraxellaceae</taxon>
        <taxon>Agitococcus</taxon>
    </lineage>
</organism>
<gene>
    <name evidence="1" type="ORF">C8N29_13612</name>
</gene>
<reference evidence="1 2" key="1">
    <citation type="submission" date="2018-04" db="EMBL/GenBank/DDBJ databases">
        <title>Genomic Encyclopedia of Archaeal and Bacterial Type Strains, Phase II (KMG-II): from individual species to whole genera.</title>
        <authorList>
            <person name="Goeker M."/>
        </authorList>
    </citation>
    <scope>NUCLEOTIDE SEQUENCE [LARGE SCALE GENOMIC DNA]</scope>
    <source>
        <strain evidence="1 2">DSM 5822</strain>
    </source>
</reference>
<sequence>MSVQGSLTPVELLETAEKLFATKNQNMYRAAILEAITALEANVRDKAFPALKARVGLDLTKWLEEKTRMDFDTRLGLFIPLMTGLKIDKKDKLWNDYKNQKKFVTKSPIQG</sequence>
<proteinExistence type="predicted"/>
<dbReference type="RefSeq" id="WP_107867078.1">
    <property type="nucleotide sequence ID" value="NZ_QAON01000036.1"/>
</dbReference>
<name>A0A2T5IS88_9GAMM</name>
<accession>A0A2T5IS88</accession>
<protein>
    <submittedName>
        <fullName evidence="1">Uncharacterized protein</fullName>
    </submittedName>
</protein>
<dbReference type="Proteomes" id="UP000244223">
    <property type="component" value="Unassembled WGS sequence"/>
</dbReference>
<dbReference type="EMBL" id="QAON01000036">
    <property type="protein sequence ID" value="PTQ86699.1"/>
    <property type="molecule type" value="Genomic_DNA"/>
</dbReference>